<dbReference type="InterPro" id="IPR015003">
    <property type="entry name" value="DUF1853"/>
</dbReference>
<evidence type="ECO:0000313" key="1">
    <source>
        <dbReference type="EMBL" id="CAA6814120.1"/>
    </source>
</evidence>
<evidence type="ECO:0008006" key="2">
    <source>
        <dbReference type="Google" id="ProtNLM"/>
    </source>
</evidence>
<gene>
    <name evidence="1" type="ORF">HELGO_WM16720</name>
</gene>
<dbReference type="EMBL" id="CACVAZ010000090">
    <property type="protein sequence ID" value="CAA6814120.1"/>
    <property type="molecule type" value="Genomic_DNA"/>
</dbReference>
<dbReference type="AlphaFoldDB" id="A0A6S6SU85"/>
<sequence>MNKNKSPFKNQEKRLYYQYLGFMNSVNLFSQNIIGIKHFSFEKEPISYEEFQSFQSFSIEVQLPLGKRVERFFEFYIEQHNNYKMVKKNIQINHNKVTIGEFDFFIEEQSTQQIIHLELVYKFYIYKEHEDEIKRYHGPNRHDNLEDKLHKLKTRQFPLLYNPHAKKALEEIKRSKVTQRLCFLGNVFLEKKTNTNFEVINKKAITGTYLTFNSFLNEETYQNKHYFIPQKEDWLIDEKYADFWYDYEKTIQKIEKYFERNISLLIWIKNNDGFERVFILASK</sequence>
<proteinExistence type="predicted"/>
<name>A0A6S6SU85_9BACT</name>
<accession>A0A6S6SU85</accession>
<protein>
    <recommendedName>
        <fullName evidence="2">DUF1853 family protein</fullName>
    </recommendedName>
</protein>
<dbReference type="Pfam" id="PF08907">
    <property type="entry name" value="DUF1853"/>
    <property type="match status" value="1"/>
</dbReference>
<organism evidence="1">
    <name type="scientific">uncultured Sulfurovum sp</name>
    <dbReference type="NCBI Taxonomy" id="269237"/>
    <lineage>
        <taxon>Bacteria</taxon>
        <taxon>Pseudomonadati</taxon>
        <taxon>Campylobacterota</taxon>
        <taxon>Epsilonproteobacteria</taxon>
        <taxon>Campylobacterales</taxon>
        <taxon>Sulfurovaceae</taxon>
        <taxon>Sulfurovum</taxon>
        <taxon>environmental samples</taxon>
    </lineage>
</organism>
<reference evidence="1" key="1">
    <citation type="submission" date="2020-01" db="EMBL/GenBank/DDBJ databases">
        <authorList>
            <person name="Meier V. D."/>
            <person name="Meier V D."/>
        </authorList>
    </citation>
    <scope>NUCLEOTIDE SEQUENCE</scope>
    <source>
        <strain evidence="1">HLG_WM_MAG_02</strain>
    </source>
</reference>